<feature type="domain" description="Reverse transcriptase zinc-binding" evidence="2">
    <location>
        <begin position="18"/>
        <end position="87"/>
    </location>
</feature>
<evidence type="ECO:0000313" key="4">
    <source>
        <dbReference type="Proteomes" id="UP000236291"/>
    </source>
</evidence>
<dbReference type="Proteomes" id="UP000236291">
    <property type="component" value="Unassembled WGS sequence"/>
</dbReference>
<accession>A0A2K3MVG0</accession>
<sequence length="176" mass="20445">MLQQKFSVHSALDPVTEFVFTNLWKCGAPSKVCAFSWQLLLDRIQTEDNLLKRRILQQQQTSCVLCDLTMESSIHLFLHCVCSSKVWYDIMKWLGLVVIIPPNLASSFGLVVGCGKNKRSRECLALIWNSLMWTIWKVRNDAVFNNKEVVIEDVVDQFKTQSWKWFIDRMVKSPCL</sequence>
<dbReference type="ExpressionAtlas" id="A0A2K3MVG0">
    <property type="expression patterns" value="baseline"/>
</dbReference>
<keyword evidence="1" id="KW-1133">Transmembrane helix</keyword>
<keyword evidence="1" id="KW-0812">Transmembrane</keyword>
<dbReference type="PANTHER" id="PTHR33116">
    <property type="entry name" value="REVERSE TRANSCRIPTASE ZINC-BINDING DOMAIN-CONTAINING PROTEIN-RELATED-RELATED"/>
    <property type="match status" value="1"/>
</dbReference>
<keyword evidence="1" id="KW-0472">Membrane</keyword>
<evidence type="ECO:0000256" key="1">
    <source>
        <dbReference type="SAM" id="Phobius"/>
    </source>
</evidence>
<proteinExistence type="predicted"/>
<name>A0A2K3MVG0_TRIPR</name>
<protein>
    <submittedName>
        <fullName evidence="3">F-box family protein</fullName>
    </submittedName>
</protein>
<dbReference type="InterPro" id="IPR026960">
    <property type="entry name" value="RVT-Znf"/>
</dbReference>
<gene>
    <name evidence="3" type="ORF">L195_g017914</name>
</gene>
<comment type="caution">
    <text evidence="3">The sequence shown here is derived from an EMBL/GenBank/DDBJ whole genome shotgun (WGS) entry which is preliminary data.</text>
</comment>
<dbReference type="PANTHER" id="PTHR33116:SF78">
    <property type="entry name" value="OS12G0587133 PROTEIN"/>
    <property type="match status" value="1"/>
</dbReference>
<dbReference type="AlphaFoldDB" id="A0A2K3MVG0"/>
<organism evidence="3 4">
    <name type="scientific">Trifolium pratense</name>
    <name type="common">Red clover</name>
    <dbReference type="NCBI Taxonomy" id="57577"/>
    <lineage>
        <taxon>Eukaryota</taxon>
        <taxon>Viridiplantae</taxon>
        <taxon>Streptophyta</taxon>
        <taxon>Embryophyta</taxon>
        <taxon>Tracheophyta</taxon>
        <taxon>Spermatophyta</taxon>
        <taxon>Magnoliopsida</taxon>
        <taxon>eudicotyledons</taxon>
        <taxon>Gunneridae</taxon>
        <taxon>Pentapetalae</taxon>
        <taxon>rosids</taxon>
        <taxon>fabids</taxon>
        <taxon>Fabales</taxon>
        <taxon>Fabaceae</taxon>
        <taxon>Papilionoideae</taxon>
        <taxon>50 kb inversion clade</taxon>
        <taxon>NPAAA clade</taxon>
        <taxon>Hologalegina</taxon>
        <taxon>IRL clade</taxon>
        <taxon>Trifolieae</taxon>
        <taxon>Trifolium</taxon>
    </lineage>
</organism>
<feature type="transmembrane region" description="Helical" evidence="1">
    <location>
        <begin position="93"/>
        <end position="112"/>
    </location>
</feature>
<dbReference type="STRING" id="57577.A0A2K3MVG0"/>
<reference evidence="3 4" key="2">
    <citation type="journal article" date="2017" name="Front. Plant Sci.">
        <title>Gene Classification and Mining of Molecular Markers Useful in Red Clover (Trifolium pratense) Breeding.</title>
        <authorList>
            <person name="Istvanek J."/>
            <person name="Dluhosova J."/>
            <person name="Dluhos P."/>
            <person name="Patkova L."/>
            <person name="Nedelnik J."/>
            <person name="Repkova J."/>
        </authorList>
    </citation>
    <scope>NUCLEOTIDE SEQUENCE [LARGE SCALE GENOMIC DNA]</scope>
    <source>
        <strain evidence="4">cv. Tatra</strain>
        <tissue evidence="3">Young leaves</tissue>
    </source>
</reference>
<evidence type="ECO:0000259" key="2">
    <source>
        <dbReference type="Pfam" id="PF13966"/>
    </source>
</evidence>
<dbReference type="Pfam" id="PF13966">
    <property type="entry name" value="zf-RVT"/>
    <property type="match status" value="1"/>
</dbReference>
<dbReference type="EMBL" id="ASHM01012770">
    <property type="protein sequence ID" value="PNX94736.1"/>
    <property type="molecule type" value="Genomic_DNA"/>
</dbReference>
<reference evidence="3 4" key="1">
    <citation type="journal article" date="2014" name="Am. J. Bot.">
        <title>Genome assembly and annotation for red clover (Trifolium pratense; Fabaceae).</title>
        <authorList>
            <person name="Istvanek J."/>
            <person name="Jaros M."/>
            <person name="Krenek A."/>
            <person name="Repkova J."/>
        </authorList>
    </citation>
    <scope>NUCLEOTIDE SEQUENCE [LARGE SCALE GENOMIC DNA]</scope>
    <source>
        <strain evidence="4">cv. Tatra</strain>
        <tissue evidence="3">Young leaves</tissue>
    </source>
</reference>
<evidence type="ECO:0000313" key="3">
    <source>
        <dbReference type="EMBL" id="PNX94736.1"/>
    </source>
</evidence>